<sequence>MSLQAPEFFAELCLPFHDHAVVGNSYYAAPTPGAPLRMRIDFSRTIHADTYGGLRLAVVHPDRGEIDAVALSFLDHGTFHRRDEATNTRPNTKQYGTFDTYHRPGQPPWEGAVTTGLRDAIEQYTAVWFPGAWTASAPSRTAGGPRTRFPPSPSPAAAPAPADPRLLPPAPASRTLPAGALPVTTHPFENLEPAQAVQVLPRHLAGPGAADPRAVWAFPFDEGWPFAQTDAGTAAAFSPCLRLQTTYDPQPDKADKGTWTINAHRAPFSALAWQITFDATTPAELLHDVHAELLDLYLEDRHSDQDRLFEDETAPHEAYAPLLARGWSHDVKTDGTQTFLTPEELGGVRHRYAISGSSGSSGPAWRSWGGYPSEPHWTARFSVGTPTTLVAAFTASLISTEPLHRTVQDVPVHTRRALYLATTTVKQLHGNTTVAPPPPALVSGRTR</sequence>
<accession>A0ABU4NBH4</accession>
<dbReference type="Proteomes" id="UP001271274">
    <property type="component" value="Unassembled WGS sequence"/>
</dbReference>
<feature type="domain" description="DUF317" evidence="2">
    <location>
        <begin position="238"/>
        <end position="296"/>
    </location>
</feature>
<evidence type="ECO:0000256" key="1">
    <source>
        <dbReference type="SAM" id="MobiDB-lite"/>
    </source>
</evidence>
<dbReference type="InterPro" id="IPR005523">
    <property type="entry name" value="DUF317_SPDY"/>
</dbReference>
<comment type="caution">
    <text evidence="3">The sequence shown here is derived from an EMBL/GenBank/DDBJ whole genome shotgun (WGS) entry which is preliminary data.</text>
</comment>
<dbReference type="Pfam" id="PF03771">
    <property type="entry name" value="SPDY"/>
    <property type="match status" value="2"/>
</dbReference>
<keyword evidence="4" id="KW-1185">Reference proteome</keyword>
<feature type="compositionally biased region" description="Pro residues" evidence="1">
    <location>
        <begin position="148"/>
        <end position="171"/>
    </location>
</feature>
<evidence type="ECO:0000259" key="2">
    <source>
        <dbReference type="Pfam" id="PF03771"/>
    </source>
</evidence>
<gene>
    <name evidence="3" type="ORF">PV662_04285</name>
</gene>
<proteinExistence type="predicted"/>
<name>A0ABU4NBH4_9ACTN</name>
<evidence type="ECO:0000313" key="3">
    <source>
        <dbReference type="EMBL" id="MDX3698989.1"/>
    </source>
</evidence>
<feature type="domain" description="DUF317" evidence="2">
    <location>
        <begin position="356"/>
        <end position="402"/>
    </location>
</feature>
<feature type="region of interest" description="Disordered" evidence="1">
    <location>
        <begin position="135"/>
        <end position="184"/>
    </location>
</feature>
<organism evidence="3 4">
    <name type="scientific">Streptomyces europaeiscabiei</name>
    <dbReference type="NCBI Taxonomy" id="146819"/>
    <lineage>
        <taxon>Bacteria</taxon>
        <taxon>Bacillati</taxon>
        <taxon>Actinomycetota</taxon>
        <taxon>Actinomycetes</taxon>
        <taxon>Kitasatosporales</taxon>
        <taxon>Streptomycetaceae</taxon>
        <taxon>Streptomyces</taxon>
    </lineage>
</organism>
<evidence type="ECO:0000313" key="4">
    <source>
        <dbReference type="Proteomes" id="UP001271274"/>
    </source>
</evidence>
<feature type="region of interest" description="Disordered" evidence="1">
    <location>
        <begin position="83"/>
        <end position="107"/>
    </location>
</feature>
<feature type="compositionally biased region" description="Polar residues" evidence="1">
    <location>
        <begin position="87"/>
        <end position="97"/>
    </location>
</feature>
<reference evidence="3 4" key="1">
    <citation type="journal article" date="2023" name="Microb. Genom.">
        <title>Mesoterricola silvestris gen. nov., sp. nov., Mesoterricola sediminis sp. nov., Geothrix oryzae sp. nov., Geothrix edaphica sp. nov., Geothrix rubra sp. nov., and Geothrix limicola sp. nov., six novel members of Acidobacteriota isolated from soils.</title>
        <authorList>
            <person name="Weisberg A.J."/>
            <person name="Pearce E."/>
            <person name="Kramer C.G."/>
            <person name="Chang J.H."/>
            <person name="Clarke C.R."/>
        </authorList>
    </citation>
    <scope>NUCLEOTIDE SEQUENCE [LARGE SCALE GENOMIC DNA]</scope>
    <source>
        <strain evidence="3 4">ID09-01A</strain>
    </source>
</reference>
<protein>
    <submittedName>
        <fullName evidence="3">DUF317 domain-containing protein</fullName>
    </submittedName>
</protein>
<dbReference type="EMBL" id="JARAYU010000001">
    <property type="protein sequence ID" value="MDX3698989.1"/>
    <property type="molecule type" value="Genomic_DNA"/>
</dbReference>